<dbReference type="PANTHER" id="PTHR43884:SF9">
    <property type="entry name" value="COMPLEX I ASSEMBLY FACTOR ACAD9, MITOCHONDRIAL"/>
    <property type="match status" value="1"/>
</dbReference>
<dbReference type="Gene3D" id="1.20.140.10">
    <property type="entry name" value="Butyryl-CoA Dehydrogenase, subunit A, domain 3"/>
    <property type="match status" value="2"/>
</dbReference>
<evidence type="ECO:0000256" key="5">
    <source>
        <dbReference type="ARBA" id="ARBA00022827"/>
    </source>
</evidence>
<dbReference type="GO" id="GO:0005739">
    <property type="term" value="C:mitochondrion"/>
    <property type="evidence" value="ECO:0007669"/>
    <property type="project" value="UniProtKB-SubCell"/>
</dbReference>
<reference evidence="13" key="1">
    <citation type="submission" date="2022-11" db="UniProtKB">
        <authorList>
            <consortium name="WormBaseParasite"/>
        </authorList>
    </citation>
    <scope>IDENTIFICATION</scope>
</reference>
<dbReference type="InterPro" id="IPR009100">
    <property type="entry name" value="AcylCoA_DH/oxidase_NM_dom_sf"/>
</dbReference>
<evidence type="ECO:0000259" key="11">
    <source>
        <dbReference type="Pfam" id="PF21343"/>
    </source>
</evidence>
<dbReference type="InterPro" id="IPR036250">
    <property type="entry name" value="AcylCo_DH-like_C"/>
</dbReference>
<keyword evidence="4" id="KW-0285">Flavoprotein</keyword>
<evidence type="ECO:0000256" key="1">
    <source>
        <dbReference type="ARBA" id="ARBA00001974"/>
    </source>
</evidence>
<evidence type="ECO:0000256" key="7">
    <source>
        <dbReference type="ARBA" id="ARBA00023002"/>
    </source>
</evidence>
<evidence type="ECO:0000313" key="12">
    <source>
        <dbReference type="Proteomes" id="UP000887572"/>
    </source>
</evidence>
<evidence type="ECO:0000256" key="8">
    <source>
        <dbReference type="ARBA" id="ARBA00023128"/>
    </source>
</evidence>
<organism evidence="12 13">
    <name type="scientific">Globodera rostochiensis</name>
    <name type="common">Golden nematode worm</name>
    <name type="synonym">Heterodera rostochiensis</name>
    <dbReference type="NCBI Taxonomy" id="31243"/>
    <lineage>
        <taxon>Eukaryota</taxon>
        <taxon>Metazoa</taxon>
        <taxon>Ecdysozoa</taxon>
        <taxon>Nematoda</taxon>
        <taxon>Chromadorea</taxon>
        <taxon>Rhabditida</taxon>
        <taxon>Tylenchina</taxon>
        <taxon>Tylenchomorpha</taxon>
        <taxon>Tylenchoidea</taxon>
        <taxon>Heteroderidae</taxon>
        <taxon>Heteroderinae</taxon>
        <taxon>Globodera</taxon>
    </lineage>
</organism>
<dbReference type="GO" id="GO:0006631">
    <property type="term" value="P:fatty acid metabolic process"/>
    <property type="evidence" value="ECO:0007669"/>
    <property type="project" value="UniProtKB-ARBA"/>
</dbReference>
<dbReference type="GO" id="GO:0050660">
    <property type="term" value="F:flavin adenine dinucleotide binding"/>
    <property type="evidence" value="ECO:0007669"/>
    <property type="project" value="InterPro"/>
</dbReference>
<keyword evidence="6" id="KW-0809">Transit peptide</keyword>
<dbReference type="GO" id="GO:0003995">
    <property type="term" value="F:acyl-CoA dehydrogenase activity"/>
    <property type="evidence" value="ECO:0007669"/>
    <property type="project" value="TreeGrafter"/>
</dbReference>
<dbReference type="SUPFAM" id="SSF47203">
    <property type="entry name" value="Acyl-CoA dehydrogenase C-terminal domain-like"/>
    <property type="match status" value="1"/>
</dbReference>
<dbReference type="InterPro" id="IPR046373">
    <property type="entry name" value="Acyl-CoA_Oxase/DH_mid-dom_sf"/>
</dbReference>
<evidence type="ECO:0000259" key="10">
    <source>
        <dbReference type="Pfam" id="PF02771"/>
    </source>
</evidence>
<dbReference type="Pfam" id="PF21343">
    <property type="entry name" value="ACAD9-ACADV_C"/>
    <property type="match status" value="1"/>
</dbReference>
<dbReference type="PANTHER" id="PTHR43884">
    <property type="entry name" value="ACYL-COA DEHYDROGENASE"/>
    <property type="match status" value="1"/>
</dbReference>
<accession>A0A914I4H0</accession>
<dbReference type="Pfam" id="PF00441">
    <property type="entry name" value="Acyl-CoA_dh_1"/>
    <property type="match status" value="1"/>
</dbReference>
<dbReference type="InterPro" id="IPR009075">
    <property type="entry name" value="AcylCo_DH/oxidase_C"/>
</dbReference>
<dbReference type="WBParaSite" id="Gr19_v10_g7430.t1">
    <property type="protein sequence ID" value="Gr19_v10_g7430.t1"/>
    <property type="gene ID" value="Gr19_v10_g7430"/>
</dbReference>
<evidence type="ECO:0000259" key="9">
    <source>
        <dbReference type="Pfam" id="PF00441"/>
    </source>
</evidence>
<comment type="similarity">
    <text evidence="3">Belongs to the acyl-CoA dehydrogenase family.</text>
</comment>
<feature type="domain" description="ACAD9/ACADV-like C-terminal" evidence="11">
    <location>
        <begin position="508"/>
        <end position="608"/>
    </location>
</feature>
<proteinExistence type="inferred from homology"/>
<dbReference type="Gene3D" id="2.40.110.10">
    <property type="entry name" value="Butyryl-CoA Dehydrogenase, subunit A, domain 2"/>
    <property type="match status" value="1"/>
</dbReference>
<dbReference type="InterPro" id="IPR049448">
    <property type="entry name" value="ACAD9/ACADV-like_C"/>
</dbReference>
<comment type="cofactor">
    <cofactor evidence="1">
        <name>FAD</name>
        <dbReference type="ChEBI" id="CHEBI:57692"/>
    </cofactor>
</comment>
<name>A0A914I4H0_GLORO</name>
<dbReference type="Gene3D" id="1.10.540.10">
    <property type="entry name" value="Acyl-CoA dehydrogenase/oxidase, N-terminal domain"/>
    <property type="match status" value="1"/>
</dbReference>
<evidence type="ECO:0000256" key="6">
    <source>
        <dbReference type="ARBA" id="ARBA00022946"/>
    </source>
</evidence>
<sequence>MTSSMSVSKGSRFACLFSTASDEVPTAPSTRPTADELAEFVKQIPIEKRSLTRGMSVNKFEKDFIIYPEYEHSVEQQRIKKIVQNLEEDLLIAYDQLKTDTATTTAQKPGTLPAKVQAILAKHKVSAAAVPAEFGGLNFCQKDLVQLSECLGSQDLNLLSTFGTMSLAVSLIVQFGTTAQKEHYLPGIASGKWRPAVCIQDETTGPQSLEHVFSAKGQQQFLSVIKKNVENALDANLFIVFANRRVGELVIPACYLIERDWVKDDEVISGIKIRDQLKTGGLQRCNFSTVVFENVPLRDYMLLGSTDNAGYSADELSIEGKIAYGAGVVGHLKKMIGDLCHFANQEIKGNLRLADSHPIQRSLTELGIITYVLESVVYYIAGLVDEELFLLQDIENAIVQRLCNRALRQSITTIAEVSGFAGINTELGYEQAMRDTIAMLALSEPELHLIRRISIPSIETYVNKFGGMAKFRDALTSQKLFKIKYGKINEQDFLNPKLIHFIAEHIHPSLEPCAHSLEFSMTRLGQLFDKVATHQGALVNTNYVTLGNICIVMENLLAMTATIARSSRSYAIGLRGADNEVDWTTMFCTKAAEESKNIILDTLSAESFVRMNPRLTDVGEWMLQYNGYFPEGPLEKNW</sequence>
<evidence type="ECO:0000256" key="3">
    <source>
        <dbReference type="ARBA" id="ARBA00009347"/>
    </source>
</evidence>
<comment type="subcellular location">
    <subcellularLocation>
        <location evidence="2">Mitochondrion</location>
    </subcellularLocation>
</comment>
<keyword evidence="8" id="KW-0496">Mitochondrion</keyword>
<keyword evidence="5" id="KW-0274">FAD</keyword>
<evidence type="ECO:0000256" key="2">
    <source>
        <dbReference type="ARBA" id="ARBA00004173"/>
    </source>
</evidence>
<keyword evidence="7" id="KW-0560">Oxidoreductase</keyword>
<evidence type="ECO:0000256" key="4">
    <source>
        <dbReference type="ARBA" id="ARBA00022630"/>
    </source>
</evidence>
<dbReference type="Proteomes" id="UP000887572">
    <property type="component" value="Unplaced"/>
</dbReference>
<dbReference type="Pfam" id="PF02771">
    <property type="entry name" value="Acyl-CoA_dh_N"/>
    <property type="match status" value="1"/>
</dbReference>
<dbReference type="SUPFAM" id="SSF56645">
    <property type="entry name" value="Acyl-CoA dehydrogenase NM domain-like"/>
    <property type="match status" value="1"/>
</dbReference>
<feature type="domain" description="Acyl-CoA dehydrogenase/oxidase C-terminal" evidence="9">
    <location>
        <begin position="321"/>
        <end position="437"/>
    </location>
</feature>
<dbReference type="InterPro" id="IPR037069">
    <property type="entry name" value="AcylCoA_DH/ox_N_sf"/>
</dbReference>
<keyword evidence="12" id="KW-1185">Reference proteome</keyword>
<feature type="domain" description="Acyl-CoA dehydrogenase/oxidase N-terminal" evidence="10">
    <location>
        <begin position="108"/>
        <end position="192"/>
    </location>
</feature>
<evidence type="ECO:0000313" key="13">
    <source>
        <dbReference type="WBParaSite" id="Gr19_v10_g7430.t1"/>
    </source>
</evidence>
<protein>
    <submittedName>
        <fullName evidence="13">Uncharacterized protein</fullName>
    </submittedName>
</protein>
<dbReference type="InterPro" id="IPR013786">
    <property type="entry name" value="AcylCoA_DH/ox_N"/>
</dbReference>
<dbReference type="AlphaFoldDB" id="A0A914I4H0"/>